<evidence type="ECO:0000256" key="3">
    <source>
        <dbReference type="ARBA" id="ARBA00022737"/>
    </source>
</evidence>
<dbReference type="GO" id="GO:0005634">
    <property type="term" value="C:nucleus"/>
    <property type="evidence" value="ECO:0007669"/>
    <property type="project" value="UniProtKB-SubCell"/>
</dbReference>
<keyword evidence="2" id="KW-0678">Repressor</keyword>
<accession>A0A915PNZ8</accession>
<dbReference type="GO" id="GO:0045892">
    <property type="term" value="P:negative regulation of DNA-templated transcription"/>
    <property type="evidence" value="ECO:0007669"/>
    <property type="project" value="TreeGrafter"/>
</dbReference>
<keyword evidence="4" id="KW-0539">Nucleus</keyword>
<dbReference type="Gene3D" id="3.90.1150.190">
    <property type="entry name" value="SLED domain"/>
    <property type="match status" value="1"/>
</dbReference>
<dbReference type="WBParaSite" id="sdigi.contig167.g5558.t1">
    <property type="protein sequence ID" value="sdigi.contig167.g5558.t1"/>
    <property type="gene ID" value="sdigi.contig167.g5558"/>
</dbReference>
<feature type="compositionally biased region" description="Acidic residues" evidence="6">
    <location>
        <begin position="17"/>
        <end position="26"/>
    </location>
</feature>
<feature type="region of interest" description="Disordered" evidence="6">
    <location>
        <begin position="1"/>
        <end position="69"/>
    </location>
</feature>
<protein>
    <submittedName>
        <fullName evidence="9">SLED domain-containing protein</fullName>
    </submittedName>
</protein>
<dbReference type="Gene3D" id="1.10.150.50">
    <property type="entry name" value="Transcription Factor, Ets-1"/>
    <property type="match status" value="1"/>
</dbReference>
<feature type="compositionally biased region" description="Basic residues" evidence="6">
    <location>
        <begin position="330"/>
        <end position="339"/>
    </location>
</feature>
<dbReference type="SUPFAM" id="SSF47769">
    <property type="entry name" value="SAM/Pointed domain"/>
    <property type="match status" value="1"/>
</dbReference>
<evidence type="ECO:0000259" key="7">
    <source>
        <dbReference type="Pfam" id="PF12140"/>
    </source>
</evidence>
<feature type="compositionally biased region" description="Basic and acidic residues" evidence="6">
    <location>
        <begin position="27"/>
        <end position="39"/>
    </location>
</feature>
<dbReference type="InterPro" id="IPR004092">
    <property type="entry name" value="Mbt"/>
</dbReference>
<feature type="repeat" description="MBT" evidence="5">
    <location>
        <begin position="196"/>
        <end position="305"/>
    </location>
</feature>
<name>A0A915PNZ8_9BILA</name>
<dbReference type="InterPro" id="IPR021987">
    <property type="entry name" value="SLED"/>
</dbReference>
<dbReference type="Pfam" id="PF02820">
    <property type="entry name" value="MBT"/>
    <property type="match status" value="2"/>
</dbReference>
<dbReference type="Gene3D" id="2.30.30.140">
    <property type="match status" value="2"/>
</dbReference>
<evidence type="ECO:0000256" key="1">
    <source>
        <dbReference type="ARBA" id="ARBA00004123"/>
    </source>
</evidence>
<dbReference type="PROSITE" id="PS51079">
    <property type="entry name" value="MBT"/>
    <property type="match status" value="2"/>
</dbReference>
<keyword evidence="3" id="KW-0677">Repeat</keyword>
<reference evidence="9" key="1">
    <citation type="submission" date="2022-11" db="UniProtKB">
        <authorList>
            <consortium name="WormBaseParasite"/>
        </authorList>
    </citation>
    <scope>IDENTIFICATION</scope>
</reference>
<evidence type="ECO:0000256" key="2">
    <source>
        <dbReference type="ARBA" id="ARBA00022491"/>
    </source>
</evidence>
<dbReference type="PANTHER" id="PTHR12247:SF132">
    <property type="entry name" value="POLYCOMB PROTEIN SCM"/>
    <property type="match status" value="1"/>
</dbReference>
<feature type="compositionally biased region" description="Basic residues" evidence="6">
    <location>
        <begin position="348"/>
        <end position="357"/>
    </location>
</feature>
<organism evidence="8 9">
    <name type="scientific">Setaria digitata</name>
    <dbReference type="NCBI Taxonomy" id="48799"/>
    <lineage>
        <taxon>Eukaryota</taxon>
        <taxon>Metazoa</taxon>
        <taxon>Ecdysozoa</taxon>
        <taxon>Nematoda</taxon>
        <taxon>Chromadorea</taxon>
        <taxon>Rhabditida</taxon>
        <taxon>Spirurina</taxon>
        <taxon>Spiruromorpha</taxon>
        <taxon>Filarioidea</taxon>
        <taxon>Setariidae</taxon>
        <taxon>Setaria</taxon>
    </lineage>
</organism>
<dbReference type="PANTHER" id="PTHR12247">
    <property type="entry name" value="POLYCOMB GROUP PROTEIN"/>
    <property type="match status" value="1"/>
</dbReference>
<dbReference type="SUPFAM" id="SSF63748">
    <property type="entry name" value="Tudor/PWWP/MBT"/>
    <property type="match status" value="2"/>
</dbReference>
<dbReference type="InterPro" id="IPR013761">
    <property type="entry name" value="SAM/pointed_sf"/>
</dbReference>
<dbReference type="Pfam" id="PF12140">
    <property type="entry name" value="SLED"/>
    <property type="match status" value="1"/>
</dbReference>
<dbReference type="InterPro" id="IPR038348">
    <property type="entry name" value="SLED_sf"/>
</dbReference>
<evidence type="ECO:0000256" key="5">
    <source>
        <dbReference type="PROSITE-ProRule" id="PRU00459"/>
    </source>
</evidence>
<dbReference type="SMART" id="SM00561">
    <property type="entry name" value="MBT"/>
    <property type="match status" value="2"/>
</dbReference>
<evidence type="ECO:0000313" key="9">
    <source>
        <dbReference type="WBParaSite" id="sdigi.contig167.g5558.t1"/>
    </source>
</evidence>
<feature type="repeat" description="MBT" evidence="5">
    <location>
        <begin position="90"/>
        <end position="188"/>
    </location>
</feature>
<feature type="compositionally biased region" description="Basic and acidic residues" evidence="6">
    <location>
        <begin position="1"/>
        <end position="13"/>
    </location>
</feature>
<evidence type="ECO:0000313" key="8">
    <source>
        <dbReference type="Proteomes" id="UP000887581"/>
    </source>
</evidence>
<feature type="domain" description="SLED" evidence="7">
    <location>
        <begin position="471"/>
        <end position="579"/>
    </location>
</feature>
<evidence type="ECO:0000256" key="6">
    <source>
        <dbReference type="SAM" id="MobiDB-lite"/>
    </source>
</evidence>
<dbReference type="InterPro" id="IPR050548">
    <property type="entry name" value="PcG_chromatin_remod_factors"/>
</dbReference>
<feature type="region of interest" description="Disordered" evidence="6">
    <location>
        <begin position="324"/>
        <end position="373"/>
    </location>
</feature>
<dbReference type="AlphaFoldDB" id="A0A915PNZ8"/>
<dbReference type="GO" id="GO:0003682">
    <property type="term" value="F:chromatin binding"/>
    <property type="evidence" value="ECO:0007669"/>
    <property type="project" value="TreeGrafter"/>
</dbReference>
<proteinExistence type="predicted"/>
<dbReference type="GO" id="GO:0042393">
    <property type="term" value="F:histone binding"/>
    <property type="evidence" value="ECO:0007669"/>
    <property type="project" value="TreeGrafter"/>
</dbReference>
<evidence type="ECO:0000256" key="4">
    <source>
        <dbReference type="ARBA" id="ARBA00023242"/>
    </source>
</evidence>
<keyword evidence="8" id="KW-1185">Reference proteome</keyword>
<feature type="compositionally biased region" description="Low complexity" evidence="6">
    <location>
        <begin position="364"/>
        <end position="373"/>
    </location>
</feature>
<comment type="subcellular location">
    <subcellularLocation>
        <location evidence="1">Nucleus</location>
    </subcellularLocation>
</comment>
<dbReference type="Proteomes" id="UP000887581">
    <property type="component" value="Unplaced"/>
</dbReference>
<sequence>MMEKVIQEEESKQEIFITEEDEDADDEQRLVISDDKRTESPFSSADEDAVNGSPPNSQNFVRSDEETGVFGVQSPQKENAATRSTTDAKFSWQEYLEETGTSAAPDDCFYQDPVPPKNSFTVGKKVEVPDPRGKEVQCLATIVAVHSLWICLRLDGEDGSNDHWLICDDERIKPVGDCGRNGLILQPPFGFMYNLASFHKFIENQLKPAADGSIPTTPLEAFKPISFKYHPRRNKFQVGMKCEAIDRKNFNGRPCPATVVDIKGDYLTISYDGWNKAYDSKERYDSRFIFPVGWAAKCGLEVQPPNHVKGKVLQRVIQKVTLSKTPKAAGVRKSKALKRKSSDTKNGSQRKRSRKQKQTSVPDSQINSSSGSCSSHLIDIIDQIAKQGHAVEASSANSTSEQQSLISAVDRIGTPEGHTEPRARKTVPSSALPVIRQSRKTVSSIDGTQNTLVAPDIVLSTTDMQPEAHKMVVYLNRSCRCAPALNASLVRKLPEKFGPGSLHHILRETVQQILNCAVDPSFVFKQIDPGTLRILSVTVEIHEMTHVRAIPTMKTFASAWDYLRTFLSKLDVCRNFMTDEPVCCSVCSCPSDDGVVSTTAGGGGLKSSIESDDSEDYEGHHCTDLAEWSIQRVAAEVENMFDAGIAEKFLHNQIDGKALMLLTTELLIRHLEMPFGPALKMMSYIESLKRKAWHAASHSTK</sequence>